<evidence type="ECO:0000313" key="2">
    <source>
        <dbReference type="EMBL" id="CAL0320803.1"/>
    </source>
</evidence>
<accession>A0AAV1XIQ3</accession>
<evidence type="ECO:0000313" key="3">
    <source>
        <dbReference type="Proteomes" id="UP001497480"/>
    </source>
</evidence>
<organism evidence="2 3">
    <name type="scientific">Lupinus luteus</name>
    <name type="common">European yellow lupine</name>
    <dbReference type="NCBI Taxonomy" id="3873"/>
    <lineage>
        <taxon>Eukaryota</taxon>
        <taxon>Viridiplantae</taxon>
        <taxon>Streptophyta</taxon>
        <taxon>Embryophyta</taxon>
        <taxon>Tracheophyta</taxon>
        <taxon>Spermatophyta</taxon>
        <taxon>Magnoliopsida</taxon>
        <taxon>eudicotyledons</taxon>
        <taxon>Gunneridae</taxon>
        <taxon>Pentapetalae</taxon>
        <taxon>rosids</taxon>
        <taxon>fabids</taxon>
        <taxon>Fabales</taxon>
        <taxon>Fabaceae</taxon>
        <taxon>Papilionoideae</taxon>
        <taxon>50 kb inversion clade</taxon>
        <taxon>genistoids sensu lato</taxon>
        <taxon>core genistoids</taxon>
        <taxon>Genisteae</taxon>
        <taxon>Lupinus</taxon>
    </lineage>
</organism>
<keyword evidence="1" id="KW-1133">Transmembrane helix</keyword>
<evidence type="ECO:0000256" key="1">
    <source>
        <dbReference type="SAM" id="Phobius"/>
    </source>
</evidence>
<evidence type="ECO:0008006" key="4">
    <source>
        <dbReference type="Google" id="ProtNLM"/>
    </source>
</evidence>
<comment type="caution">
    <text evidence="2">The sequence shown here is derived from an EMBL/GenBank/DDBJ whole genome shotgun (WGS) entry which is preliminary data.</text>
</comment>
<dbReference type="AlphaFoldDB" id="A0AAV1XIQ3"/>
<protein>
    <recommendedName>
        <fullName evidence="4">S-protein homolog</fullName>
    </recommendedName>
</protein>
<keyword evidence="3" id="KW-1185">Reference proteome</keyword>
<keyword evidence="1" id="KW-0812">Transmembrane</keyword>
<dbReference type="EMBL" id="CAXHTB010000015">
    <property type="protein sequence ID" value="CAL0320803.1"/>
    <property type="molecule type" value="Genomic_DNA"/>
</dbReference>
<gene>
    <name evidence="2" type="ORF">LLUT_LOCUS21863</name>
</gene>
<keyword evidence="1" id="KW-0472">Membrane</keyword>
<proteinExistence type="predicted"/>
<feature type="transmembrane region" description="Helical" evidence="1">
    <location>
        <begin position="12"/>
        <end position="34"/>
    </location>
</feature>
<sequence>MVGGSHGCRKFFLNLSIFLIMSFVLVPFSHASFWNELVHPKFSVRVTSKIQGIVHVKCISSEGDIKETSLDGSKADSSLNFEVELKFLTTIRYNCLLKIHGSEIGQFLAFRSGSYCVKGCYWELHSHYARRLSSLTSDFVNQIYKPIGSPDDRNYDFS</sequence>
<name>A0AAV1XIQ3_LUPLU</name>
<reference evidence="2 3" key="1">
    <citation type="submission" date="2024-03" db="EMBL/GenBank/DDBJ databases">
        <authorList>
            <person name="Martinez-Hernandez J."/>
        </authorList>
    </citation>
    <scope>NUCLEOTIDE SEQUENCE [LARGE SCALE GENOMIC DNA]</scope>
</reference>
<dbReference type="Proteomes" id="UP001497480">
    <property type="component" value="Unassembled WGS sequence"/>
</dbReference>